<feature type="compositionally biased region" description="Basic residues" evidence="2">
    <location>
        <begin position="1"/>
        <end position="12"/>
    </location>
</feature>
<dbReference type="EMBL" id="ML976002">
    <property type="protein sequence ID" value="KAF1946752.1"/>
    <property type="molecule type" value="Genomic_DNA"/>
</dbReference>
<feature type="compositionally biased region" description="Polar residues" evidence="2">
    <location>
        <begin position="366"/>
        <end position="386"/>
    </location>
</feature>
<feature type="region of interest" description="Disordered" evidence="2">
    <location>
        <begin position="200"/>
        <end position="237"/>
    </location>
</feature>
<keyword evidence="1" id="KW-0175">Coiled coil</keyword>
<feature type="region of interest" description="Disordered" evidence="2">
    <location>
        <begin position="366"/>
        <end position="441"/>
    </location>
</feature>
<protein>
    <submittedName>
        <fullName evidence="3">Uncharacterized protein</fullName>
    </submittedName>
</protein>
<evidence type="ECO:0000313" key="4">
    <source>
        <dbReference type="Proteomes" id="UP000800038"/>
    </source>
</evidence>
<keyword evidence="4" id="KW-1185">Reference proteome</keyword>
<feature type="compositionally biased region" description="Polar residues" evidence="2">
    <location>
        <begin position="827"/>
        <end position="848"/>
    </location>
</feature>
<feature type="coiled-coil region" evidence="1">
    <location>
        <begin position="506"/>
        <end position="547"/>
    </location>
</feature>
<accession>A0A6A5T4D9</accession>
<evidence type="ECO:0000313" key="3">
    <source>
        <dbReference type="EMBL" id="KAF1946752.1"/>
    </source>
</evidence>
<evidence type="ECO:0000256" key="2">
    <source>
        <dbReference type="SAM" id="MobiDB-lite"/>
    </source>
</evidence>
<dbReference type="Proteomes" id="UP000800038">
    <property type="component" value="Unassembled WGS sequence"/>
</dbReference>
<feature type="coiled-coil region" evidence="1">
    <location>
        <begin position="608"/>
        <end position="649"/>
    </location>
</feature>
<evidence type="ECO:0000256" key="1">
    <source>
        <dbReference type="SAM" id="Coils"/>
    </source>
</evidence>
<feature type="region of interest" description="Disordered" evidence="2">
    <location>
        <begin position="104"/>
        <end position="123"/>
    </location>
</feature>
<feature type="region of interest" description="Disordered" evidence="2">
    <location>
        <begin position="865"/>
        <end position="929"/>
    </location>
</feature>
<feature type="region of interest" description="Disordered" evidence="2">
    <location>
        <begin position="972"/>
        <end position="1035"/>
    </location>
</feature>
<organism evidence="3 4">
    <name type="scientific">Clathrospora elynae</name>
    <dbReference type="NCBI Taxonomy" id="706981"/>
    <lineage>
        <taxon>Eukaryota</taxon>
        <taxon>Fungi</taxon>
        <taxon>Dikarya</taxon>
        <taxon>Ascomycota</taxon>
        <taxon>Pezizomycotina</taxon>
        <taxon>Dothideomycetes</taxon>
        <taxon>Pleosporomycetidae</taxon>
        <taxon>Pleosporales</taxon>
        <taxon>Diademaceae</taxon>
        <taxon>Clathrospora</taxon>
    </lineage>
</organism>
<sequence>MTSKRIFSRSKRQSGSEPYYRTGGLLLMTNDTDPSNGFEAKTAPKAGRRRPSNLTIVPFHNKQYPISPVSFQYNAALANTANDLKAVYNDMLWSPASISIQKPLPHRPRSVSAPSTPDLPAELPGSLLLENQGFPPCASPEFTRPTSQILRRKAHTPGRYSEVQGYPLDLLNLVPEPLTHARSVPDLSLRHSAMRSVRSGNTLNSSASLKVQHQKSLSDVGSRRRTRPNQVKSPSHIDSRFTTCLASTMAGSSNDLSQVQVGAGRLLQPAPLINKRASNTDVEKSRGQRNELGVSTTPIPAITRSKHIEELKATIAPQDETISTLQSQFCGLRASHKAHVASLIESNLAEVASLKNYVRMLEEQAQPSLHHTSSNNLLFLSDTTGPPQNPKRERSQNTAGTESASPITSCQSSLEKQQQSPEYLRDSLEMENLKRKLSTTRRPELTNRNLLPELNQYKQNNAALQKQIESLMGKLNESKNGEGKLRGTLGGAEQRCAECEDKAGNAEQLAKSVQALQNTIDNLESRLETANIERLDAHEQLSNLRDAKSPFDVALHKLRIPSVANRGDEKATQDAHMSMSTVFSNASPISLEDDTQENSALAEFIAHIERLQDQAREKDAYIVELEEDRELLQQRQRQLEQEHNELALQSDIQNELLRKTRRTEAHFEQLRTAVIDREAIIGGKEMSIRAVERQLECHKLLLQAEIRRNAAIKLHVAADDDPLPDLTSLAKKEDINRWINKLNERLKRERPTSERKLTSNAPKAQVESLQQEIDFYVREIIYFKLDIKGYKSDIRKLNRITTQLSSYGSRTSDLDSEASSLRPLATPTRSRFASTTPELGASNTTSPTMGGPVIATASVHALNTSQTPFDPAKTPGKSKTQRLGLDIPEIPQTPTYKDGPSLTNEAERIDSSISPRSYAPRSPERRNPVLLLPDQEMFGKLITELPLSTPAVPKRHVSHKRSMSDSILQLHTASTTSEMSRAVADGSARSNRKTVENRGQSASASAPERPPRPPGRLLNSAKVCIAPPPPEKDTHERAASYPALMTPAILRARAGSVASNMDNAPMQTSPPSECKLSSASNSGITFVIAMGSPHNPALISPSAVMSPTICSITRNAPLIIPPTSKTCVGGTMASSKPATSPVPEMMDNFRPEPPPKQSEVRSVRSVFAVPTRTNSLGSKKWGDHAERVLHNPSHSRHVSESSIRTTVRLSKTRDAEKEMHRVRKDSIGMPRSLGGPFGMERSTSLNPEVQREGESKVGNRVVFGIGEAI</sequence>
<feature type="compositionally biased region" description="Basic and acidic residues" evidence="2">
    <location>
        <begin position="423"/>
        <end position="434"/>
    </location>
</feature>
<proteinExistence type="predicted"/>
<reference evidence="3" key="1">
    <citation type="journal article" date="2020" name="Stud. Mycol.">
        <title>101 Dothideomycetes genomes: a test case for predicting lifestyles and emergence of pathogens.</title>
        <authorList>
            <person name="Haridas S."/>
            <person name="Albert R."/>
            <person name="Binder M."/>
            <person name="Bloem J."/>
            <person name="Labutti K."/>
            <person name="Salamov A."/>
            <person name="Andreopoulos B."/>
            <person name="Baker S."/>
            <person name="Barry K."/>
            <person name="Bills G."/>
            <person name="Bluhm B."/>
            <person name="Cannon C."/>
            <person name="Castanera R."/>
            <person name="Culley D."/>
            <person name="Daum C."/>
            <person name="Ezra D."/>
            <person name="Gonzalez J."/>
            <person name="Henrissat B."/>
            <person name="Kuo A."/>
            <person name="Liang C."/>
            <person name="Lipzen A."/>
            <person name="Lutzoni F."/>
            <person name="Magnuson J."/>
            <person name="Mondo S."/>
            <person name="Nolan M."/>
            <person name="Ohm R."/>
            <person name="Pangilinan J."/>
            <person name="Park H.-J."/>
            <person name="Ramirez L."/>
            <person name="Alfaro M."/>
            <person name="Sun H."/>
            <person name="Tritt A."/>
            <person name="Yoshinaga Y."/>
            <person name="Zwiers L.-H."/>
            <person name="Turgeon B."/>
            <person name="Goodwin S."/>
            <person name="Spatafora J."/>
            <person name="Crous P."/>
            <person name="Grigoriev I."/>
        </authorList>
    </citation>
    <scope>NUCLEOTIDE SEQUENCE</scope>
    <source>
        <strain evidence="3">CBS 161.51</strain>
    </source>
</reference>
<feature type="region of interest" description="Disordered" evidence="2">
    <location>
        <begin position="1"/>
        <end position="51"/>
    </location>
</feature>
<feature type="coiled-coil region" evidence="1">
    <location>
        <begin position="454"/>
        <end position="481"/>
    </location>
</feature>
<feature type="compositionally biased region" description="Polar residues" evidence="2">
    <location>
        <begin position="396"/>
        <end position="421"/>
    </location>
</feature>
<dbReference type="AlphaFoldDB" id="A0A6A5T4D9"/>
<feature type="region of interest" description="Disordered" evidence="2">
    <location>
        <begin position="806"/>
        <end position="852"/>
    </location>
</feature>
<name>A0A6A5T4D9_9PLEO</name>
<gene>
    <name evidence="3" type="ORF">EJ02DRAFT_393918</name>
</gene>
<dbReference type="OrthoDB" id="5431474at2759"/>
<feature type="compositionally biased region" description="Polar residues" evidence="2">
    <location>
        <begin position="200"/>
        <end position="219"/>
    </location>
</feature>